<name>Q21W94_ALBFT</name>
<dbReference type="KEGG" id="rfr:Rfer_2237"/>
<dbReference type="RefSeq" id="WP_011464527.1">
    <property type="nucleotide sequence ID" value="NC_007908.1"/>
</dbReference>
<keyword evidence="3" id="KW-1185">Reference proteome</keyword>
<keyword evidence="1" id="KW-1133">Transmembrane helix</keyword>
<protein>
    <submittedName>
        <fullName evidence="2">Putative transmembrane protein</fullName>
    </submittedName>
</protein>
<sequence>MSELGKNVGLFASLRRLLGTVLEIAQVRLDLLRTDVELEKRRLFDGLLWGLAALLMLGVGVVLLCGFIILLFGEGYRLAAVGVLALLFLAAGAGLIRAARRRLQSPNGMFEASLAELQRDRDGLQTSGSHEQR</sequence>
<reference evidence="3" key="1">
    <citation type="submission" date="2006-02" db="EMBL/GenBank/DDBJ databases">
        <title>Complete sequence of chromosome of Rhodoferax ferrireducens DSM 15236.</title>
        <authorList>
            <person name="Copeland A."/>
            <person name="Lucas S."/>
            <person name="Lapidus A."/>
            <person name="Barry K."/>
            <person name="Detter J.C."/>
            <person name="Glavina del Rio T."/>
            <person name="Hammon N."/>
            <person name="Israni S."/>
            <person name="Pitluck S."/>
            <person name="Brettin T."/>
            <person name="Bruce D."/>
            <person name="Han C."/>
            <person name="Tapia R."/>
            <person name="Gilna P."/>
            <person name="Kiss H."/>
            <person name="Schmutz J."/>
            <person name="Larimer F."/>
            <person name="Land M."/>
            <person name="Kyrpides N."/>
            <person name="Ivanova N."/>
            <person name="Richardson P."/>
        </authorList>
    </citation>
    <scope>NUCLEOTIDE SEQUENCE [LARGE SCALE GENOMIC DNA]</scope>
    <source>
        <strain evidence="3">ATCC BAA-621 / DSM 15236 / T118</strain>
    </source>
</reference>
<feature type="transmembrane region" description="Helical" evidence="1">
    <location>
        <begin position="78"/>
        <end position="99"/>
    </location>
</feature>
<dbReference type="eggNOG" id="COG5393">
    <property type="taxonomic scope" value="Bacteria"/>
</dbReference>
<evidence type="ECO:0000313" key="2">
    <source>
        <dbReference type="EMBL" id="ABD69959.1"/>
    </source>
</evidence>
<dbReference type="HOGENOM" id="CLU_136851_2_1_4"/>
<dbReference type="Pfam" id="PF07332">
    <property type="entry name" value="Phage_holin_3_6"/>
    <property type="match status" value="1"/>
</dbReference>
<evidence type="ECO:0000256" key="1">
    <source>
        <dbReference type="SAM" id="Phobius"/>
    </source>
</evidence>
<keyword evidence="1" id="KW-0472">Membrane</keyword>
<evidence type="ECO:0000313" key="3">
    <source>
        <dbReference type="Proteomes" id="UP000008332"/>
    </source>
</evidence>
<dbReference type="STRING" id="338969.Rfer_2237"/>
<dbReference type="InterPro" id="IPR009937">
    <property type="entry name" value="Phage_holin_3_6"/>
</dbReference>
<dbReference type="Proteomes" id="UP000008332">
    <property type="component" value="Chromosome"/>
</dbReference>
<gene>
    <name evidence="2" type="ordered locus">Rfer_2237</name>
</gene>
<dbReference type="EMBL" id="CP000267">
    <property type="protein sequence ID" value="ABD69959.1"/>
    <property type="molecule type" value="Genomic_DNA"/>
</dbReference>
<dbReference type="OrthoDB" id="8906835at2"/>
<keyword evidence="1 2" id="KW-0812">Transmembrane</keyword>
<feature type="transmembrane region" description="Helical" evidence="1">
    <location>
        <begin position="47"/>
        <end position="72"/>
    </location>
</feature>
<accession>Q21W94</accession>
<dbReference type="AlphaFoldDB" id="Q21W94"/>
<proteinExistence type="predicted"/>
<organism evidence="2 3">
    <name type="scientific">Albidiferax ferrireducens (strain ATCC BAA-621 / DSM 15236 / T118)</name>
    <name type="common">Rhodoferax ferrireducens</name>
    <dbReference type="NCBI Taxonomy" id="338969"/>
    <lineage>
        <taxon>Bacteria</taxon>
        <taxon>Pseudomonadati</taxon>
        <taxon>Pseudomonadota</taxon>
        <taxon>Betaproteobacteria</taxon>
        <taxon>Burkholderiales</taxon>
        <taxon>Comamonadaceae</taxon>
        <taxon>Rhodoferax</taxon>
    </lineage>
</organism>